<dbReference type="STRING" id="5722.A2F6F3"/>
<dbReference type="CDD" id="cd00167">
    <property type="entry name" value="SANT"/>
    <property type="match status" value="1"/>
</dbReference>
<dbReference type="SMART" id="SM00717">
    <property type="entry name" value="SANT"/>
    <property type="match status" value="1"/>
</dbReference>
<dbReference type="Proteomes" id="UP000001542">
    <property type="component" value="Unassembled WGS sequence"/>
</dbReference>
<evidence type="ECO:0000259" key="3">
    <source>
        <dbReference type="PROSITE" id="PS51293"/>
    </source>
</evidence>
<dbReference type="Gene3D" id="1.10.10.60">
    <property type="entry name" value="Homeodomain-like"/>
    <property type="match status" value="1"/>
</dbReference>
<dbReference type="KEGG" id="tva:4757321"/>
<dbReference type="VEuPathDB" id="TrichDB:TVAGG3_0415230"/>
<dbReference type="RefSeq" id="XP_001312441.1">
    <property type="nucleotide sequence ID" value="XM_001312440.1"/>
</dbReference>
<dbReference type="InterPro" id="IPR001005">
    <property type="entry name" value="SANT/Myb"/>
</dbReference>
<dbReference type="GO" id="GO:0006357">
    <property type="term" value="P:regulation of transcription by RNA polymerase II"/>
    <property type="evidence" value="ECO:0000318"/>
    <property type="project" value="GO_Central"/>
</dbReference>
<accession>A2F6F3</accession>
<dbReference type="AlphaFoldDB" id="A2F6F3"/>
<dbReference type="InterPro" id="IPR055141">
    <property type="entry name" value="TADA2A_B-like_dom"/>
</dbReference>
<dbReference type="VEuPathDB" id="TrichDB:TVAG_140100"/>
<dbReference type="SMR" id="A2F6F3"/>
<dbReference type="EMBL" id="DS113635">
    <property type="protein sequence ID" value="EAX99511.1"/>
    <property type="molecule type" value="Genomic_DNA"/>
</dbReference>
<dbReference type="FunFam" id="1.10.10.60:FF:000110">
    <property type="entry name" value="Transcriptional adapter"/>
    <property type="match status" value="1"/>
</dbReference>
<dbReference type="InterPro" id="IPR009057">
    <property type="entry name" value="Homeodomain-like_sf"/>
</dbReference>
<keyword evidence="5" id="KW-1185">Reference proteome</keyword>
<dbReference type="SUPFAM" id="SSF46689">
    <property type="entry name" value="Homeodomain-like"/>
    <property type="match status" value="2"/>
</dbReference>
<dbReference type="PANTHER" id="PTHR12374:SF20">
    <property type="entry name" value="TRANSCRIPTIONAL ADAPTER 2-ALPHA"/>
    <property type="match status" value="1"/>
</dbReference>
<evidence type="ECO:0000313" key="5">
    <source>
        <dbReference type="Proteomes" id="UP000001542"/>
    </source>
</evidence>
<feature type="domain" description="SANT" evidence="3">
    <location>
        <begin position="74"/>
        <end position="126"/>
    </location>
</feature>
<dbReference type="InterPro" id="IPR036388">
    <property type="entry name" value="WH-like_DNA-bd_sf"/>
</dbReference>
<dbReference type="Pfam" id="PF00249">
    <property type="entry name" value="Myb_DNA-binding"/>
    <property type="match status" value="1"/>
</dbReference>
<dbReference type="FunCoup" id="A2F6F3">
    <property type="interactions" value="268"/>
</dbReference>
<evidence type="ECO:0000259" key="2">
    <source>
        <dbReference type="PROSITE" id="PS50090"/>
    </source>
</evidence>
<keyword evidence="4" id="KW-0238">DNA-binding</keyword>
<dbReference type="GO" id="GO:0003677">
    <property type="term" value="F:DNA binding"/>
    <property type="evidence" value="ECO:0007669"/>
    <property type="project" value="UniProtKB-KW"/>
</dbReference>
<dbReference type="GO" id="GO:0003682">
    <property type="term" value="F:chromatin binding"/>
    <property type="evidence" value="ECO:0000318"/>
    <property type="project" value="GO_Central"/>
</dbReference>
<dbReference type="eggNOG" id="KOG0457">
    <property type="taxonomic scope" value="Eukaryota"/>
</dbReference>
<evidence type="ECO:0000256" key="1">
    <source>
        <dbReference type="SAM" id="MobiDB-lite"/>
    </source>
</evidence>
<evidence type="ECO:0000313" key="4">
    <source>
        <dbReference type="EMBL" id="EAX99511.1"/>
    </source>
</evidence>
<dbReference type="GO" id="GO:0006338">
    <property type="term" value="P:chromatin remodeling"/>
    <property type="evidence" value="ECO:0000318"/>
    <property type="project" value="GO_Central"/>
</dbReference>
<dbReference type="GO" id="GO:0005634">
    <property type="term" value="C:nucleus"/>
    <property type="evidence" value="ECO:0000318"/>
    <property type="project" value="GO_Central"/>
</dbReference>
<protein>
    <submittedName>
        <fullName evidence="4">Myb-like DNA-binding domain containing protein</fullName>
    </submittedName>
</protein>
<feature type="region of interest" description="Disordered" evidence="1">
    <location>
        <begin position="149"/>
        <end position="176"/>
    </location>
</feature>
<dbReference type="Gene3D" id="1.10.10.10">
    <property type="entry name" value="Winged helix-like DNA-binding domain superfamily/Winged helix DNA-binding domain"/>
    <property type="match status" value="1"/>
</dbReference>
<feature type="domain" description="Myb-like" evidence="2">
    <location>
        <begin position="76"/>
        <end position="122"/>
    </location>
</feature>
<dbReference type="InParanoid" id="A2F6F3"/>
<dbReference type="GO" id="GO:0003713">
    <property type="term" value="F:transcription coactivator activity"/>
    <property type="evidence" value="ECO:0000318"/>
    <property type="project" value="GO_Central"/>
</dbReference>
<reference evidence="4" key="1">
    <citation type="submission" date="2006-10" db="EMBL/GenBank/DDBJ databases">
        <authorList>
            <person name="Amadeo P."/>
            <person name="Zhao Q."/>
            <person name="Wortman J."/>
            <person name="Fraser-Liggett C."/>
            <person name="Carlton J."/>
        </authorList>
    </citation>
    <scope>NUCLEOTIDE SEQUENCE</scope>
    <source>
        <strain evidence="4">G3</strain>
    </source>
</reference>
<dbReference type="PROSITE" id="PS51293">
    <property type="entry name" value="SANT"/>
    <property type="match status" value="1"/>
</dbReference>
<name>A2F6F3_TRIV3</name>
<dbReference type="InterPro" id="IPR017884">
    <property type="entry name" value="SANT_dom"/>
</dbReference>
<organism evidence="4 5">
    <name type="scientific">Trichomonas vaginalis (strain ATCC PRA-98 / G3)</name>
    <dbReference type="NCBI Taxonomy" id="412133"/>
    <lineage>
        <taxon>Eukaryota</taxon>
        <taxon>Metamonada</taxon>
        <taxon>Parabasalia</taxon>
        <taxon>Trichomonadida</taxon>
        <taxon>Trichomonadidae</taxon>
        <taxon>Trichomonas</taxon>
    </lineage>
</organism>
<sequence>MKRNKKDEEGKIKCSICGREIVNERYVRCTRCIAAIECLECYSVECDCEPPSDQKDLNRCYHQFMLMDSSPQPIFRSDWDSNDEVILLNCVRLLGVGNWETIAEWLKPRTAAEIEAHYMQTYILSETSPFPDPSVHEPAIVPQPPGYNTKPQESYPSEGHVKHLSQKNKKEATNPAEYSGWMPYRHEFESEYNNDAEELVANIEFKDESQQSFEEKINFLQSYNIQLRERHARIKVIEDWDVHHLEQRGSSKSDNDLETRLLGGTTREQKEIDSKLLPLMQYMKKEDILRIAQDTHELLQLSDQIERCQKWQEYGVHSTAEGLLFDTLESCHHEGKMTNGDVETWNRSIDNFNRKNKRDLAPELELLTAAEVELCNSEGINTKIYFAVKDLLLREYAIRGGLSVEEATGLASGISGTILPIYKFLIAHGYIFE</sequence>
<dbReference type="Pfam" id="PF22941">
    <property type="entry name" value="TADA2A-like_3rd"/>
    <property type="match status" value="1"/>
</dbReference>
<dbReference type="PROSITE" id="PS50090">
    <property type="entry name" value="MYB_LIKE"/>
    <property type="match status" value="1"/>
</dbReference>
<reference evidence="4" key="2">
    <citation type="journal article" date="2007" name="Science">
        <title>Draft genome sequence of the sexually transmitted pathogen Trichomonas vaginalis.</title>
        <authorList>
            <person name="Carlton J.M."/>
            <person name="Hirt R.P."/>
            <person name="Silva J.C."/>
            <person name="Delcher A.L."/>
            <person name="Schatz M."/>
            <person name="Zhao Q."/>
            <person name="Wortman J.R."/>
            <person name="Bidwell S.L."/>
            <person name="Alsmark U.C.M."/>
            <person name="Besteiro S."/>
            <person name="Sicheritz-Ponten T."/>
            <person name="Noel C.J."/>
            <person name="Dacks J.B."/>
            <person name="Foster P.G."/>
            <person name="Simillion C."/>
            <person name="Van de Peer Y."/>
            <person name="Miranda-Saavedra D."/>
            <person name="Barton G.J."/>
            <person name="Westrop G.D."/>
            <person name="Mueller S."/>
            <person name="Dessi D."/>
            <person name="Fiori P.L."/>
            <person name="Ren Q."/>
            <person name="Paulsen I."/>
            <person name="Zhang H."/>
            <person name="Bastida-Corcuera F.D."/>
            <person name="Simoes-Barbosa A."/>
            <person name="Brown M.T."/>
            <person name="Hayes R.D."/>
            <person name="Mukherjee M."/>
            <person name="Okumura C.Y."/>
            <person name="Schneider R."/>
            <person name="Smith A.J."/>
            <person name="Vanacova S."/>
            <person name="Villalvazo M."/>
            <person name="Haas B.J."/>
            <person name="Pertea M."/>
            <person name="Feldblyum T.V."/>
            <person name="Utterback T.R."/>
            <person name="Shu C.L."/>
            <person name="Osoegawa K."/>
            <person name="de Jong P.J."/>
            <person name="Hrdy I."/>
            <person name="Horvathova L."/>
            <person name="Zubacova Z."/>
            <person name="Dolezal P."/>
            <person name="Malik S.B."/>
            <person name="Logsdon J.M. Jr."/>
            <person name="Henze K."/>
            <person name="Gupta A."/>
            <person name="Wang C.C."/>
            <person name="Dunne R.L."/>
            <person name="Upcroft J.A."/>
            <person name="Upcroft P."/>
            <person name="White O."/>
            <person name="Salzberg S.L."/>
            <person name="Tang P."/>
            <person name="Chiu C.-H."/>
            <person name="Lee Y.-S."/>
            <person name="Embley T.M."/>
            <person name="Coombs G.H."/>
            <person name="Mottram J.C."/>
            <person name="Tachezy J."/>
            <person name="Fraser-Liggett C.M."/>
            <person name="Johnson P.J."/>
        </authorList>
    </citation>
    <scope>NUCLEOTIDE SEQUENCE [LARGE SCALE GENOMIC DNA]</scope>
    <source>
        <strain evidence="4">G3</strain>
    </source>
</reference>
<dbReference type="OrthoDB" id="270417at2759"/>
<proteinExistence type="predicted"/>
<gene>
    <name evidence="4" type="ORF">TVAG_140100</name>
</gene>
<dbReference type="PANTHER" id="PTHR12374">
    <property type="entry name" value="TRANSCRIPTIONAL ADAPTOR 2 ADA2 -RELATED"/>
    <property type="match status" value="1"/>
</dbReference>